<name>A0A2R6WZ79_MARPO</name>
<sequence length="264" mass="29271">MSANLQRENRWTEGTRSKKTAKFLAKVTGKGGAEPHPTNVYIHRINEETVLPPRRVNAAFRRTNAPRKSLSNCVRLGRMQDYAADAGSLASDSFRKDSAASVAKSRRPPSSLASESRRAGELLYVASQPDGRADAVKPLRRILSESRRWALWAAMAGGRSAVGRSGSDVGRRWAFERWGLGGTEAGEGQIRSCNGCRESRGEGDGEGGQGSRERWRRGRSRRRSRWRWEGAGEEHGGRQGQRKLFSGMAVTAWQHARRAQVNEL</sequence>
<feature type="compositionally biased region" description="Basic residues" evidence="1">
    <location>
        <begin position="214"/>
        <end position="225"/>
    </location>
</feature>
<dbReference type="EMBL" id="KZ772719">
    <property type="protein sequence ID" value="PTQ39164.1"/>
    <property type="molecule type" value="Genomic_DNA"/>
</dbReference>
<organism evidence="2 3">
    <name type="scientific">Marchantia polymorpha</name>
    <name type="common">Common liverwort</name>
    <name type="synonym">Marchantia aquatica</name>
    <dbReference type="NCBI Taxonomy" id="3197"/>
    <lineage>
        <taxon>Eukaryota</taxon>
        <taxon>Viridiplantae</taxon>
        <taxon>Streptophyta</taxon>
        <taxon>Embryophyta</taxon>
        <taxon>Marchantiophyta</taxon>
        <taxon>Marchantiopsida</taxon>
        <taxon>Marchantiidae</taxon>
        <taxon>Marchantiales</taxon>
        <taxon>Marchantiaceae</taxon>
        <taxon>Marchantia</taxon>
    </lineage>
</organism>
<gene>
    <name evidence="2" type="ORF">MARPO_0047s0128</name>
</gene>
<dbReference type="AlphaFoldDB" id="A0A2R6WZ79"/>
<dbReference type="Proteomes" id="UP000244005">
    <property type="component" value="Unassembled WGS sequence"/>
</dbReference>
<feature type="compositionally biased region" description="Basic and acidic residues" evidence="1">
    <location>
        <begin position="7"/>
        <end position="16"/>
    </location>
</feature>
<feature type="region of interest" description="Disordered" evidence="1">
    <location>
        <begin position="1"/>
        <end position="20"/>
    </location>
</feature>
<proteinExistence type="predicted"/>
<reference evidence="3" key="1">
    <citation type="journal article" date="2017" name="Cell">
        <title>Insights into land plant evolution garnered from the Marchantia polymorpha genome.</title>
        <authorList>
            <person name="Bowman J.L."/>
            <person name="Kohchi T."/>
            <person name="Yamato K.T."/>
            <person name="Jenkins J."/>
            <person name="Shu S."/>
            <person name="Ishizaki K."/>
            <person name="Yamaoka S."/>
            <person name="Nishihama R."/>
            <person name="Nakamura Y."/>
            <person name="Berger F."/>
            <person name="Adam C."/>
            <person name="Aki S.S."/>
            <person name="Althoff F."/>
            <person name="Araki T."/>
            <person name="Arteaga-Vazquez M.A."/>
            <person name="Balasubrmanian S."/>
            <person name="Barry K."/>
            <person name="Bauer D."/>
            <person name="Boehm C.R."/>
            <person name="Briginshaw L."/>
            <person name="Caballero-Perez J."/>
            <person name="Catarino B."/>
            <person name="Chen F."/>
            <person name="Chiyoda S."/>
            <person name="Chovatia M."/>
            <person name="Davies K.M."/>
            <person name="Delmans M."/>
            <person name="Demura T."/>
            <person name="Dierschke T."/>
            <person name="Dolan L."/>
            <person name="Dorantes-Acosta A.E."/>
            <person name="Eklund D.M."/>
            <person name="Florent S.N."/>
            <person name="Flores-Sandoval E."/>
            <person name="Fujiyama A."/>
            <person name="Fukuzawa H."/>
            <person name="Galik B."/>
            <person name="Grimanelli D."/>
            <person name="Grimwood J."/>
            <person name="Grossniklaus U."/>
            <person name="Hamada T."/>
            <person name="Haseloff J."/>
            <person name="Hetherington A.J."/>
            <person name="Higo A."/>
            <person name="Hirakawa Y."/>
            <person name="Hundley H.N."/>
            <person name="Ikeda Y."/>
            <person name="Inoue K."/>
            <person name="Inoue S.I."/>
            <person name="Ishida S."/>
            <person name="Jia Q."/>
            <person name="Kakita M."/>
            <person name="Kanazawa T."/>
            <person name="Kawai Y."/>
            <person name="Kawashima T."/>
            <person name="Kennedy M."/>
            <person name="Kinose K."/>
            <person name="Kinoshita T."/>
            <person name="Kohara Y."/>
            <person name="Koide E."/>
            <person name="Komatsu K."/>
            <person name="Kopischke S."/>
            <person name="Kubo M."/>
            <person name="Kyozuka J."/>
            <person name="Lagercrantz U."/>
            <person name="Lin S.S."/>
            <person name="Lindquist E."/>
            <person name="Lipzen A.M."/>
            <person name="Lu C.W."/>
            <person name="De Luna E."/>
            <person name="Martienssen R.A."/>
            <person name="Minamino N."/>
            <person name="Mizutani M."/>
            <person name="Mizutani M."/>
            <person name="Mochizuki N."/>
            <person name="Monte I."/>
            <person name="Mosher R."/>
            <person name="Nagasaki H."/>
            <person name="Nakagami H."/>
            <person name="Naramoto S."/>
            <person name="Nishitani K."/>
            <person name="Ohtani M."/>
            <person name="Okamoto T."/>
            <person name="Okumura M."/>
            <person name="Phillips J."/>
            <person name="Pollak B."/>
            <person name="Reinders A."/>
            <person name="Rovekamp M."/>
            <person name="Sano R."/>
            <person name="Sawa S."/>
            <person name="Schmid M.W."/>
            <person name="Shirakawa M."/>
            <person name="Solano R."/>
            <person name="Spunde A."/>
            <person name="Suetsugu N."/>
            <person name="Sugano S."/>
            <person name="Sugiyama A."/>
            <person name="Sun R."/>
            <person name="Suzuki Y."/>
            <person name="Takenaka M."/>
            <person name="Takezawa D."/>
            <person name="Tomogane H."/>
            <person name="Tsuzuki M."/>
            <person name="Ueda T."/>
            <person name="Umeda M."/>
            <person name="Ward J.M."/>
            <person name="Watanabe Y."/>
            <person name="Yazaki K."/>
            <person name="Yokoyama R."/>
            <person name="Yoshitake Y."/>
            <person name="Yotsui I."/>
            <person name="Zachgo S."/>
            <person name="Schmutz J."/>
        </authorList>
    </citation>
    <scope>NUCLEOTIDE SEQUENCE [LARGE SCALE GENOMIC DNA]</scope>
    <source>
        <strain evidence="3">Tak-1</strain>
    </source>
</reference>
<dbReference type="Gramene" id="Mp6g14740.1">
    <property type="protein sequence ID" value="Mp6g14740.1.cds"/>
    <property type="gene ID" value="Mp6g14740"/>
</dbReference>
<accession>A0A2R6WZ79</accession>
<evidence type="ECO:0000313" key="3">
    <source>
        <dbReference type="Proteomes" id="UP000244005"/>
    </source>
</evidence>
<evidence type="ECO:0000313" key="2">
    <source>
        <dbReference type="EMBL" id="PTQ39164.1"/>
    </source>
</evidence>
<protein>
    <submittedName>
        <fullName evidence="2">Uncharacterized protein</fullName>
    </submittedName>
</protein>
<evidence type="ECO:0000256" key="1">
    <source>
        <dbReference type="SAM" id="MobiDB-lite"/>
    </source>
</evidence>
<feature type="region of interest" description="Disordered" evidence="1">
    <location>
        <begin position="196"/>
        <end position="243"/>
    </location>
</feature>
<feature type="compositionally biased region" description="Basic and acidic residues" evidence="1">
    <location>
        <begin position="226"/>
        <end position="237"/>
    </location>
</feature>
<keyword evidence="3" id="KW-1185">Reference proteome</keyword>